<gene>
    <name evidence="3" type="ORF">NX801_23500</name>
</gene>
<sequence length="283" mass="29569">MRRPVQAVLLLLAGAAVLHISLLTELWLRYVKEGLRPYLIASGLVLVALGVLGAIRDGLPFFEGLGSSPGASEADAGGRPDSPARSSRAARALPGGSEEQGHEHGDSHEHSHGHDHRHGPGVAWLLFLPVVALLVYAPPALGAYTAARGNDKPVAAVAAFDPLPAGEPVPLSLSQFIARVQQDESRAVARRTVLLTGFVTPAGGGDWYVTRLVVSCCAADSQTLRVRVHGVPAPPADSWVRVTGTWHPDGTLGTAGAVAGLDARAVRPTAPPVNPYWDNVPAL</sequence>
<dbReference type="InterPro" id="IPR015402">
    <property type="entry name" value="DUF1980"/>
</dbReference>
<proteinExistence type="predicted"/>
<feature type="compositionally biased region" description="Low complexity" evidence="1">
    <location>
        <begin position="77"/>
        <end position="97"/>
    </location>
</feature>
<dbReference type="Proteomes" id="UP001431313">
    <property type="component" value="Unassembled WGS sequence"/>
</dbReference>
<feature type="region of interest" description="Disordered" evidence="1">
    <location>
        <begin position="69"/>
        <end position="116"/>
    </location>
</feature>
<evidence type="ECO:0000256" key="2">
    <source>
        <dbReference type="SAM" id="Phobius"/>
    </source>
</evidence>
<keyword evidence="4" id="KW-1185">Reference proteome</keyword>
<evidence type="ECO:0000313" key="4">
    <source>
        <dbReference type="Proteomes" id="UP001431313"/>
    </source>
</evidence>
<accession>A0ABT2CPU5</accession>
<reference evidence="3" key="1">
    <citation type="submission" date="2022-08" db="EMBL/GenBank/DDBJ databases">
        <authorList>
            <person name="Somphong A."/>
            <person name="Phongsopitanun W."/>
        </authorList>
    </citation>
    <scope>NUCLEOTIDE SEQUENCE</scope>
    <source>
        <strain evidence="3">LP05-1</strain>
    </source>
</reference>
<feature type="transmembrane region" description="Helical" evidence="2">
    <location>
        <begin position="122"/>
        <end position="144"/>
    </location>
</feature>
<feature type="compositionally biased region" description="Basic and acidic residues" evidence="1">
    <location>
        <begin position="99"/>
        <end position="112"/>
    </location>
</feature>
<keyword evidence="2" id="KW-1133">Transmembrane helix</keyword>
<protein>
    <submittedName>
        <fullName evidence="3">TIGR03943 family protein</fullName>
    </submittedName>
</protein>
<keyword evidence="2" id="KW-0472">Membrane</keyword>
<dbReference type="EMBL" id="JANUGQ010000023">
    <property type="protein sequence ID" value="MCS0638569.1"/>
    <property type="molecule type" value="Genomic_DNA"/>
</dbReference>
<dbReference type="RefSeq" id="WP_258789861.1">
    <property type="nucleotide sequence ID" value="NZ_JANUGQ010000023.1"/>
</dbReference>
<name>A0ABT2CPU5_9ACTN</name>
<evidence type="ECO:0000313" key="3">
    <source>
        <dbReference type="EMBL" id="MCS0638569.1"/>
    </source>
</evidence>
<comment type="caution">
    <text evidence="3">The sequence shown here is derived from an EMBL/GenBank/DDBJ whole genome shotgun (WGS) entry which is preliminary data.</text>
</comment>
<organism evidence="3 4">
    <name type="scientific">Streptomyces pyxinae</name>
    <dbReference type="NCBI Taxonomy" id="2970734"/>
    <lineage>
        <taxon>Bacteria</taxon>
        <taxon>Bacillati</taxon>
        <taxon>Actinomycetota</taxon>
        <taxon>Actinomycetes</taxon>
        <taxon>Kitasatosporales</taxon>
        <taxon>Streptomycetaceae</taxon>
        <taxon>Streptomyces</taxon>
    </lineage>
</organism>
<feature type="transmembrane region" description="Helical" evidence="2">
    <location>
        <begin position="39"/>
        <end position="55"/>
    </location>
</feature>
<dbReference type="NCBIfam" id="TIGR03943">
    <property type="entry name" value="TIGR03943 family putative permease subunit"/>
    <property type="match status" value="1"/>
</dbReference>
<evidence type="ECO:0000256" key="1">
    <source>
        <dbReference type="SAM" id="MobiDB-lite"/>
    </source>
</evidence>
<keyword evidence="2" id="KW-0812">Transmembrane</keyword>